<name>A0AA39NZE5_9AGAR</name>
<dbReference type="EMBL" id="JAUEPR010000028">
    <property type="protein sequence ID" value="KAK0474188.1"/>
    <property type="molecule type" value="Genomic_DNA"/>
</dbReference>
<proteinExistence type="predicted"/>
<evidence type="ECO:0000313" key="2">
    <source>
        <dbReference type="Proteomes" id="UP001175227"/>
    </source>
</evidence>
<accession>A0AA39NZE5</accession>
<dbReference type="AlphaFoldDB" id="A0AA39NZE5"/>
<protein>
    <submittedName>
        <fullName evidence="1">Uncharacterized protein</fullName>
    </submittedName>
</protein>
<dbReference type="Proteomes" id="UP001175227">
    <property type="component" value="Unassembled WGS sequence"/>
</dbReference>
<sequence length="219" mass="24450">MWTRLHAYVSLPVSFQHKNDPAIRERLFHLSECSNAPEFPPSSYEDGYRQMHAIEAIQSILPQPVLCNIEGVQDDYSNILMACVPQMRYENKADKLSPEATYIDSANMEVPAESGIISDEGNVFENGHNGNLLLKQLWGECADLGPDAGFTTNGDVVMIFFRVVPRSRKAYGGTRGSRSKTPQSTPDSGFVLSPLMKWNDTRLRACLLALSFMTLDKES</sequence>
<comment type="caution">
    <text evidence="1">The sequence shown here is derived from an EMBL/GenBank/DDBJ whole genome shotgun (WGS) entry which is preliminary data.</text>
</comment>
<evidence type="ECO:0000313" key="1">
    <source>
        <dbReference type="EMBL" id="KAK0474188.1"/>
    </source>
</evidence>
<reference evidence="1" key="1">
    <citation type="submission" date="2023-06" db="EMBL/GenBank/DDBJ databases">
        <authorList>
            <consortium name="Lawrence Berkeley National Laboratory"/>
            <person name="Ahrendt S."/>
            <person name="Sahu N."/>
            <person name="Indic B."/>
            <person name="Wong-Bajracharya J."/>
            <person name="Merenyi Z."/>
            <person name="Ke H.-M."/>
            <person name="Monk M."/>
            <person name="Kocsube S."/>
            <person name="Drula E."/>
            <person name="Lipzen A."/>
            <person name="Balint B."/>
            <person name="Henrissat B."/>
            <person name="Andreopoulos B."/>
            <person name="Martin F.M."/>
            <person name="Harder C.B."/>
            <person name="Rigling D."/>
            <person name="Ford K.L."/>
            <person name="Foster G.D."/>
            <person name="Pangilinan J."/>
            <person name="Papanicolaou A."/>
            <person name="Barry K."/>
            <person name="LaButti K."/>
            <person name="Viragh M."/>
            <person name="Koriabine M."/>
            <person name="Yan M."/>
            <person name="Riley R."/>
            <person name="Champramary S."/>
            <person name="Plett K.L."/>
            <person name="Tsai I.J."/>
            <person name="Slot J."/>
            <person name="Sipos G."/>
            <person name="Plett J."/>
            <person name="Nagy L.G."/>
            <person name="Grigoriev I.V."/>
        </authorList>
    </citation>
    <scope>NUCLEOTIDE SEQUENCE</scope>
    <source>
        <strain evidence="1">ICMP 16352</strain>
    </source>
</reference>
<organism evidence="1 2">
    <name type="scientific">Armillaria novae-zelandiae</name>
    <dbReference type="NCBI Taxonomy" id="153914"/>
    <lineage>
        <taxon>Eukaryota</taxon>
        <taxon>Fungi</taxon>
        <taxon>Dikarya</taxon>
        <taxon>Basidiomycota</taxon>
        <taxon>Agaricomycotina</taxon>
        <taxon>Agaricomycetes</taxon>
        <taxon>Agaricomycetidae</taxon>
        <taxon>Agaricales</taxon>
        <taxon>Marasmiineae</taxon>
        <taxon>Physalacriaceae</taxon>
        <taxon>Armillaria</taxon>
    </lineage>
</organism>
<gene>
    <name evidence="1" type="ORF">IW261DRAFT_1595983</name>
</gene>
<keyword evidence="2" id="KW-1185">Reference proteome</keyword>